<evidence type="ECO:0000256" key="1">
    <source>
        <dbReference type="SAM" id="MobiDB-lite"/>
    </source>
</evidence>
<organism evidence="3 4">
    <name type="scientific">Hermanssonia centrifuga</name>
    <dbReference type="NCBI Taxonomy" id="98765"/>
    <lineage>
        <taxon>Eukaryota</taxon>
        <taxon>Fungi</taxon>
        <taxon>Dikarya</taxon>
        <taxon>Basidiomycota</taxon>
        <taxon>Agaricomycotina</taxon>
        <taxon>Agaricomycetes</taxon>
        <taxon>Polyporales</taxon>
        <taxon>Meruliaceae</taxon>
        <taxon>Hermanssonia</taxon>
    </lineage>
</organism>
<dbReference type="AlphaFoldDB" id="A0A2R6NL46"/>
<dbReference type="OrthoDB" id="3241567at2759"/>
<keyword evidence="4" id="KW-1185">Reference proteome</keyword>
<dbReference type="EMBL" id="MLYV02001107">
    <property type="protein sequence ID" value="PSR73095.1"/>
    <property type="molecule type" value="Genomic_DNA"/>
</dbReference>
<feature type="domain" description="DUF6699" evidence="2">
    <location>
        <begin position="219"/>
        <end position="354"/>
    </location>
</feature>
<dbReference type="InterPro" id="IPR046522">
    <property type="entry name" value="DUF6699"/>
</dbReference>
<evidence type="ECO:0000259" key="2">
    <source>
        <dbReference type="Pfam" id="PF20415"/>
    </source>
</evidence>
<gene>
    <name evidence="3" type="ORF">PHLCEN_2v11042</name>
</gene>
<sequence>MLPQFPNNPNTPRGRTPFAPPNGLPQQSWTPMNPFVGPSMFNSMGKDGVPVLATPFVQPGGMLPQIAPSAFTPAMPMGVFTPAIPMGAFTPAPRGFITPAAPMGMLTPATPRGFITPVIPQRPLAGSWVPHPQPDPVVPASAFWTPQWFSAPRVVHDTPIDVATALRLTGGVPLPGAASVGWTPVWPPPQNALPDTVSIPIHLNPYLAPNPCGQIPFVAWDISQPPVTAKRVTGRNCVVDLTPQFGGTATWPAVKHLQIASDSCMEGQFWGPIIVQSKEEITVWDVMNAIYEHFQQQLTQSEVNYISDLHPVNYRMMKDAWDQRCRKSNSLRDWERRQGLRRIDVLGDEKCWYGAFPAVIFLWELDVANIRH</sequence>
<name>A0A2R6NL46_9APHY</name>
<dbReference type="STRING" id="98765.A0A2R6NL46"/>
<evidence type="ECO:0000313" key="4">
    <source>
        <dbReference type="Proteomes" id="UP000186601"/>
    </source>
</evidence>
<feature type="region of interest" description="Disordered" evidence="1">
    <location>
        <begin position="1"/>
        <end position="32"/>
    </location>
</feature>
<protein>
    <recommendedName>
        <fullName evidence="2">DUF6699 domain-containing protein</fullName>
    </recommendedName>
</protein>
<dbReference type="Pfam" id="PF20415">
    <property type="entry name" value="DUF6699"/>
    <property type="match status" value="1"/>
</dbReference>
<reference evidence="3 4" key="1">
    <citation type="submission" date="2018-02" db="EMBL/GenBank/DDBJ databases">
        <title>Genome sequence of the basidiomycete white-rot fungus Phlebia centrifuga.</title>
        <authorList>
            <person name="Granchi Z."/>
            <person name="Peng M."/>
            <person name="de Vries R.P."/>
            <person name="Hilden K."/>
            <person name="Makela M.R."/>
            <person name="Grigoriev I."/>
            <person name="Riley R."/>
        </authorList>
    </citation>
    <scope>NUCLEOTIDE SEQUENCE [LARGE SCALE GENOMIC DNA]</scope>
    <source>
        <strain evidence="3 4">FBCC195</strain>
    </source>
</reference>
<comment type="caution">
    <text evidence="3">The sequence shown here is derived from an EMBL/GenBank/DDBJ whole genome shotgun (WGS) entry which is preliminary data.</text>
</comment>
<proteinExistence type="predicted"/>
<evidence type="ECO:0000313" key="3">
    <source>
        <dbReference type="EMBL" id="PSR73095.1"/>
    </source>
</evidence>
<feature type="compositionally biased region" description="Low complexity" evidence="1">
    <location>
        <begin position="7"/>
        <end position="17"/>
    </location>
</feature>
<accession>A0A2R6NL46</accession>
<dbReference type="Proteomes" id="UP000186601">
    <property type="component" value="Unassembled WGS sequence"/>
</dbReference>